<dbReference type="EMBL" id="BPVZ01000168">
    <property type="protein sequence ID" value="GKV43382.1"/>
    <property type="molecule type" value="Genomic_DNA"/>
</dbReference>
<dbReference type="AlphaFoldDB" id="A0AAV5M1Q4"/>
<dbReference type="GO" id="GO:0004834">
    <property type="term" value="F:tryptophan synthase activity"/>
    <property type="evidence" value="ECO:0007669"/>
    <property type="project" value="InterPro"/>
</dbReference>
<accession>A0AAV5M1Q4</accession>
<evidence type="ECO:0000256" key="2">
    <source>
        <dbReference type="ARBA" id="ARBA00022898"/>
    </source>
</evidence>
<comment type="cofactor">
    <cofactor evidence="1">
        <name>pyridoxal 5'-phosphate</name>
        <dbReference type="ChEBI" id="CHEBI:597326"/>
    </cofactor>
</comment>
<dbReference type="Gene3D" id="3.40.50.1100">
    <property type="match status" value="1"/>
</dbReference>
<organism evidence="3 4">
    <name type="scientific">Rubroshorea leprosula</name>
    <dbReference type="NCBI Taxonomy" id="152421"/>
    <lineage>
        <taxon>Eukaryota</taxon>
        <taxon>Viridiplantae</taxon>
        <taxon>Streptophyta</taxon>
        <taxon>Embryophyta</taxon>
        <taxon>Tracheophyta</taxon>
        <taxon>Spermatophyta</taxon>
        <taxon>Magnoliopsida</taxon>
        <taxon>eudicotyledons</taxon>
        <taxon>Gunneridae</taxon>
        <taxon>Pentapetalae</taxon>
        <taxon>rosids</taxon>
        <taxon>malvids</taxon>
        <taxon>Malvales</taxon>
        <taxon>Dipterocarpaceae</taxon>
        <taxon>Rubroshorea</taxon>
    </lineage>
</organism>
<keyword evidence="2" id="KW-0663">Pyridoxal phosphate</keyword>
<gene>
    <name evidence="3" type="ORF">SLEP1_g50680</name>
</gene>
<dbReference type="Proteomes" id="UP001054252">
    <property type="component" value="Unassembled WGS sequence"/>
</dbReference>
<dbReference type="PANTHER" id="PTHR48077:SF3">
    <property type="entry name" value="TRYPTOPHAN SYNTHASE"/>
    <property type="match status" value="1"/>
</dbReference>
<sequence>MLPAGRLGSDSPPKSVTLQTQGLNCTLCLSKLLALAIAAVRSPTPFLSVASSNFTRDSSPVDQMSHFIEQMLLRDQPLELEQPREERLERWRREQLRFKLSGLELLRPVPWRREQILLKYDEPFTKQMLLNFRDRSLSELKQAWGSLSEDVIPQNFKLNHPPIWPRLSFTGYPIGNVVRKSVMETIVDDVSEQKSAFDSLSNDENFQKQVAEVLKYYCGREIPHKSSIGNWPCRGLRKEFPILTGSQNIVNAVVQILLAKGLGKKRIVVATRDGQHGLAIVDICARHLHAEVSAVDPGMDSKSAAIWDWVTNIEITHYILGSNAMATGAMSYSVPDDDDEPELYSTHAGTDCVRCRRCGSNMSRQHQEYHNQLHHQSAGAKLVLGAAAFTTKFCTLTRNVEGFTDHFSKSCTWLSSIFDEADGIFAVPGSLGGWVNRTRLPQICEKWKNDTGNLASVSEVVSKVVHVLRGVADEAGRLAIKAKMAIIPARVAAVRAAAARLGAAGTATAPAAIADDS</sequence>
<dbReference type="GO" id="GO:0009570">
    <property type="term" value="C:chloroplast stroma"/>
    <property type="evidence" value="ECO:0007669"/>
    <property type="project" value="TreeGrafter"/>
</dbReference>
<proteinExistence type="predicted"/>
<evidence type="ECO:0000313" key="3">
    <source>
        <dbReference type="EMBL" id="GKV43382.1"/>
    </source>
</evidence>
<protein>
    <submittedName>
        <fullName evidence="3">Uncharacterized protein</fullName>
    </submittedName>
</protein>
<evidence type="ECO:0000313" key="4">
    <source>
        <dbReference type="Proteomes" id="UP001054252"/>
    </source>
</evidence>
<evidence type="ECO:0000256" key="1">
    <source>
        <dbReference type="ARBA" id="ARBA00001933"/>
    </source>
</evidence>
<dbReference type="InterPro" id="IPR023026">
    <property type="entry name" value="Trp_synth_beta/beta-like"/>
</dbReference>
<reference evidence="3 4" key="1">
    <citation type="journal article" date="2021" name="Commun. Biol.">
        <title>The genome of Shorea leprosula (Dipterocarpaceae) highlights the ecological relevance of drought in aseasonal tropical rainforests.</title>
        <authorList>
            <person name="Ng K.K.S."/>
            <person name="Kobayashi M.J."/>
            <person name="Fawcett J.A."/>
            <person name="Hatakeyama M."/>
            <person name="Paape T."/>
            <person name="Ng C.H."/>
            <person name="Ang C.C."/>
            <person name="Tnah L.H."/>
            <person name="Lee C.T."/>
            <person name="Nishiyama T."/>
            <person name="Sese J."/>
            <person name="O'Brien M.J."/>
            <person name="Copetti D."/>
            <person name="Mohd Noor M.I."/>
            <person name="Ong R.C."/>
            <person name="Putra M."/>
            <person name="Sireger I.Z."/>
            <person name="Indrioko S."/>
            <person name="Kosugi Y."/>
            <person name="Izuno A."/>
            <person name="Isagi Y."/>
            <person name="Lee S.L."/>
            <person name="Shimizu K.K."/>
        </authorList>
    </citation>
    <scope>NUCLEOTIDE SEQUENCE [LARGE SCALE GENOMIC DNA]</scope>
    <source>
        <strain evidence="3">214</strain>
    </source>
</reference>
<keyword evidence="4" id="KW-1185">Reference proteome</keyword>
<name>A0AAV5M1Q4_9ROSI</name>
<dbReference type="InterPro" id="IPR036052">
    <property type="entry name" value="TrpB-like_PALP_sf"/>
</dbReference>
<comment type="caution">
    <text evidence="3">The sequence shown here is derived from an EMBL/GenBank/DDBJ whole genome shotgun (WGS) entry which is preliminary data.</text>
</comment>
<dbReference type="SUPFAM" id="SSF53686">
    <property type="entry name" value="Tryptophan synthase beta subunit-like PLP-dependent enzymes"/>
    <property type="match status" value="1"/>
</dbReference>
<dbReference type="PANTHER" id="PTHR48077">
    <property type="entry name" value="TRYPTOPHAN SYNTHASE-RELATED"/>
    <property type="match status" value="1"/>
</dbReference>